<name>A0ABQ2WE35_9ALTE</name>
<reference evidence="12" key="1">
    <citation type="journal article" date="2019" name="Int. J. Syst. Evol. Microbiol.">
        <title>The Global Catalogue of Microorganisms (GCM) 10K type strain sequencing project: providing services to taxonomists for standard genome sequencing and annotation.</title>
        <authorList>
            <consortium name="The Broad Institute Genomics Platform"/>
            <consortium name="The Broad Institute Genome Sequencing Center for Infectious Disease"/>
            <person name="Wu L."/>
            <person name="Ma J."/>
        </authorList>
    </citation>
    <scope>NUCLEOTIDE SEQUENCE [LARGE SCALE GENOMIC DNA]</scope>
    <source>
        <strain evidence="12">KCTC 23723</strain>
    </source>
</reference>
<evidence type="ECO:0000256" key="3">
    <source>
        <dbReference type="ARBA" id="ARBA00006046"/>
    </source>
</evidence>
<gene>
    <name evidence="11" type="primary">crtI</name>
    <name evidence="11" type="ORF">GCM10008111_04740</name>
</gene>
<dbReference type="PANTHER" id="PTHR43734">
    <property type="entry name" value="PHYTOENE DESATURASE"/>
    <property type="match status" value="1"/>
</dbReference>
<keyword evidence="12" id="KW-1185">Reference proteome</keyword>
<evidence type="ECO:0000256" key="7">
    <source>
        <dbReference type="ARBA" id="ARBA00023002"/>
    </source>
</evidence>
<comment type="cofactor">
    <cofactor evidence="1">
        <name>FAD</name>
        <dbReference type="ChEBI" id="CHEBI:57692"/>
    </cofactor>
</comment>
<dbReference type="PANTHER" id="PTHR43734:SF3">
    <property type="entry name" value="B-CAROTENE KETOLASE"/>
    <property type="match status" value="1"/>
</dbReference>
<dbReference type="InterPro" id="IPR002937">
    <property type="entry name" value="Amino_oxidase"/>
</dbReference>
<dbReference type="SUPFAM" id="SSF51905">
    <property type="entry name" value="FAD/NAD(P)-binding domain"/>
    <property type="match status" value="1"/>
</dbReference>
<keyword evidence="4" id="KW-0285">Flavoprotein</keyword>
<accession>A0ABQ2WE35</accession>
<sequence>MSKAIVIGGGFGGIASALRLKAKGYEVTIIDQCPRLGGRAQQFVKDGFVFDAGPTVVTAPFLFEELFELFNKQLSDYMQFVPVTPWYRFVYPDGSHFDYGGTIEETLARIAEIEPDDQQGYLALLKQSESIFDVGFTQLSSTPFHQISTMLAQIPPLIKLKCYRSVWQMVCAYLKNDKLRQAFSIQPLLVGGNPFATTSIYSLIHFLERKWGVHFAMGGTGAIVDGLTKLMHEEGIKIQLNTKVTGLNLKGNHIQSVITNHDEFYCDKVVSNIDPKYLYRHLVDPKAQTLSAKIKTKHATLSMGLFVLYFGTDKQYANIVHHTIWLGKRYKELLTDIFDRKILAEDFSLYLHRPTATDPSMAPAGCDSFYVLAPVPNNLSHIDWEQEQEQYADNIIAALERTIMPDLSSHLVQRFIKTPNDFESDYSSVAGSGFSIAPTFQQSAWFRFHNQAEGPANLYLCGAGTHPGAGLPGVLSSAKVVDKLIPKVNI</sequence>
<evidence type="ECO:0000256" key="2">
    <source>
        <dbReference type="ARBA" id="ARBA00004829"/>
    </source>
</evidence>
<comment type="caution">
    <text evidence="11">The sequence shown here is derived from an EMBL/GenBank/DDBJ whole genome shotgun (WGS) entry which is preliminary data.</text>
</comment>
<evidence type="ECO:0000256" key="6">
    <source>
        <dbReference type="ARBA" id="ARBA00022827"/>
    </source>
</evidence>
<evidence type="ECO:0000259" key="10">
    <source>
        <dbReference type="Pfam" id="PF01593"/>
    </source>
</evidence>
<evidence type="ECO:0000256" key="5">
    <source>
        <dbReference type="ARBA" id="ARBA00022746"/>
    </source>
</evidence>
<protein>
    <recommendedName>
        <fullName evidence="8">Phytoene dehydrogenase</fullName>
    </recommendedName>
</protein>
<keyword evidence="5 9" id="KW-0125">Carotenoid biosynthesis</keyword>
<dbReference type="Proteomes" id="UP000634667">
    <property type="component" value="Unassembled WGS sequence"/>
</dbReference>
<dbReference type="Gene3D" id="3.50.50.60">
    <property type="entry name" value="FAD/NAD(P)-binding domain"/>
    <property type="match status" value="2"/>
</dbReference>
<organism evidence="11 12">
    <name type="scientific">Alishewanella tabrizica</name>
    <dbReference type="NCBI Taxonomy" id="671278"/>
    <lineage>
        <taxon>Bacteria</taxon>
        <taxon>Pseudomonadati</taxon>
        <taxon>Pseudomonadota</taxon>
        <taxon>Gammaproteobacteria</taxon>
        <taxon>Alteromonadales</taxon>
        <taxon>Alteromonadaceae</taxon>
        <taxon>Alishewanella</taxon>
    </lineage>
</organism>
<dbReference type="PROSITE" id="PS00982">
    <property type="entry name" value="PHYTOENE_DH"/>
    <property type="match status" value="1"/>
</dbReference>
<evidence type="ECO:0000256" key="9">
    <source>
        <dbReference type="RuleBase" id="RU362075"/>
    </source>
</evidence>
<evidence type="ECO:0000256" key="4">
    <source>
        <dbReference type="ARBA" id="ARBA00022630"/>
    </source>
</evidence>
<dbReference type="EMBL" id="BMYR01000002">
    <property type="protein sequence ID" value="GGW51898.1"/>
    <property type="molecule type" value="Genomic_DNA"/>
</dbReference>
<dbReference type="NCBIfam" id="TIGR02734">
    <property type="entry name" value="crtI_fam"/>
    <property type="match status" value="1"/>
</dbReference>
<keyword evidence="6" id="KW-0274">FAD</keyword>
<dbReference type="Pfam" id="PF01593">
    <property type="entry name" value="Amino_oxidase"/>
    <property type="match status" value="1"/>
</dbReference>
<feature type="domain" description="Amine oxidase" evidence="10">
    <location>
        <begin position="12"/>
        <end position="479"/>
    </location>
</feature>
<dbReference type="InterPro" id="IPR008150">
    <property type="entry name" value="Phytoene_DH_bac_CS"/>
</dbReference>
<evidence type="ECO:0000313" key="11">
    <source>
        <dbReference type="EMBL" id="GGW51898.1"/>
    </source>
</evidence>
<keyword evidence="7 9" id="KW-0560">Oxidoreductase</keyword>
<evidence type="ECO:0000256" key="1">
    <source>
        <dbReference type="ARBA" id="ARBA00001974"/>
    </source>
</evidence>
<comment type="pathway">
    <text evidence="2 9">Carotenoid biosynthesis.</text>
</comment>
<dbReference type="RefSeq" id="WP_189480131.1">
    <property type="nucleotide sequence ID" value="NZ_BMYR01000002.1"/>
</dbReference>
<proteinExistence type="inferred from homology"/>
<comment type="similarity">
    <text evidence="3 9">Belongs to the carotenoid/retinoid oxidoreductase family.</text>
</comment>
<evidence type="ECO:0000256" key="8">
    <source>
        <dbReference type="ARBA" id="ARBA00031986"/>
    </source>
</evidence>
<dbReference type="InterPro" id="IPR036188">
    <property type="entry name" value="FAD/NAD-bd_sf"/>
</dbReference>
<evidence type="ECO:0000313" key="12">
    <source>
        <dbReference type="Proteomes" id="UP000634667"/>
    </source>
</evidence>
<dbReference type="InterPro" id="IPR014105">
    <property type="entry name" value="Carotenoid/retinoid_OxRdtase"/>
</dbReference>